<evidence type="ECO:0000313" key="2">
    <source>
        <dbReference type="EMBL" id="OGM19969.1"/>
    </source>
</evidence>
<dbReference type="InterPro" id="IPR028994">
    <property type="entry name" value="Integrin_alpha_N"/>
</dbReference>
<dbReference type="InterPro" id="IPR036439">
    <property type="entry name" value="Dockerin_dom_sf"/>
</dbReference>
<evidence type="ECO:0000313" key="3">
    <source>
        <dbReference type="Proteomes" id="UP000176741"/>
    </source>
</evidence>
<accession>A0A1F7XZ47</accession>
<comment type="caution">
    <text evidence="2">The sequence shown here is derived from an EMBL/GenBank/DDBJ whole genome shotgun (WGS) entry which is preliminary data.</text>
</comment>
<reference evidence="2 3" key="1">
    <citation type="journal article" date="2016" name="Nat. Commun.">
        <title>Thousands of microbial genomes shed light on interconnected biogeochemical processes in an aquifer system.</title>
        <authorList>
            <person name="Anantharaman K."/>
            <person name="Brown C.T."/>
            <person name="Hug L.A."/>
            <person name="Sharon I."/>
            <person name="Castelle C.J."/>
            <person name="Probst A.J."/>
            <person name="Thomas B.C."/>
            <person name="Singh A."/>
            <person name="Wilkins M.J."/>
            <person name="Karaoz U."/>
            <person name="Brodie E.L."/>
            <person name="Williams K.H."/>
            <person name="Hubbard S.S."/>
            <person name="Banfield J.F."/>
        </authorList>
    </citation>
    <scope>NUCLEOTIDE SEQUENCE [LARGE SCALE GENOMIC DNA]</scope>
</reference>
<dbReference type="SUPFAM" id="SSF69318">
    <property type="entry name" value="Integrin alpha N-terminal domain"/>
    <property type="match status" value="1"/>
</dbReference>
<dbReference type="PROSITE" id="PS00018">
    <property type="entry name" value="EF_HAND_1"/>
    <property type="match status" value="1"/>
</dbReference>
<dbReference type="PANTHER" id="PTHR46580">
    <property type="entry name" value="SENSOR KINASE-RELATED"/>
    <property type="match status" value="1"/>
</dbReference>
<organism evidence="2 3">
    <name type="scientific">Candidatus Woesebacteria bacterium RIFCSPHIGHO2_01_FULL_38_26b</name>
    <dbReference type="NCBI Taxonomy" id="1802491"/>
    <lineage>
        <taxon>Bacteria</taxon>
        <taxon>Candidatus Woeseibacteriota</taxon>
    </lineage>
</organism>
<dbReference type="GO" id="GO:0000272">
    <property type="term" value="P:polysaccharide catabolic process"/>
    <property type="evidence" value="ECO:0007669"/>
    <property type="project" value="InterPro"/>
</dbReference>
<dbReference type="InterPro" id="IPR013517">
    <property type="entry name" value="FG-GAP"/>
</dbReference>
<protein>
    <recommendedName>
        <fullName evidence="4">Dockerin domain-containing protein</fullName>
    </recommendedName>
</protein>
<dbReference type="Gene3D" id="1.10.1330.10">
    <property type="entry name" value="Dockerin domain"/>
    <property type="match status" value="1"/>
</dbReference>
<evidence type="ECO:0000256" key="1">
    <source>
        <dbReference type="ARBA" id="ARBA00022729"/>
    </source>
</evidence>
<dbReference type="InterPro" id="IPR002105">
    <property type="entry name" value="Dockerin_1_rpt"/>
</dbReference>
<dbReference type="EMBL" id="MGGD01000049">
    <property type="protein sequence ID" value="OGM19969.1"/>
    <property type="molecule type" value="Genomic_DNA"/>
</dbReference>
<evidence type="ECO:0008006" key="4">
    <source>
        <dbReference type="Google" id="ProtNLM"/>
    </source>
</evidence>
<keyword evidence="1" id="KW-0732">Signal</keyword>
<dbReference type="GO" id="GO:0004553">
    <property type="term" value="F:hydrolase activity, hydrolyzing O-glycosyl compounds"/>
    <property type="evidence" value="ECO:0007669"/>
    <property type="project" value="InterPro"/>
</dbReference>
<dbReference type="AlphaFoldDB" id="A0A1F7XZ47"/>
<dbReference type="Pfam" id="PF00404">
    <property type="entry name" value="Dockerin_1"/>
    <property type="match status" value="1"/>
</dbReference>
<dbReference type="PANTHER" id="PTHR46580:SF4">
    <property type="entry name" value="ATP_GTP-BINDING PROTEIN"/>
    <property type="match status" value="1"/>
</dbReference>
<proteinExistence type="predicted"/>
<dbReference type="SUPFAM" id="SSF63446">
    <property type="entry name" value="Type I dockerin domain"/>
    <property type="match status" value="1"/>
</dbReference>
<dbReference type="InterPro" id="IPR018247">
    <property type="entry name" value="EF_Hand_1_Ca_BS"/>
</dbReference>
<dbReference type="Proteomes" id="UP000176741">
    <property type="component" value="Unassembled WGS sequence"/>
</dbReference>
<gene>
    <name evidence="2" type="ORF">A2771_03150</name>
</gene>
<sequence>MDVADMDSDGDPDIVTAEHRGNQRLFILENSGTATFTVHTISTGIENHLGARVFDLDSDKDLDIIGIAWDSYQNLHVWRNDAISNSVSPTLTSTPVPKPGDANGDGKVDVADYTIWLTHYNQNTGNAHMDGDFNSSGKVDGVDYAIWINNYGK</sequence>
<name>A0A1F7XZ47_9BACT</name>
<dbReference type="Pfam" id="PF13517">
    <property type="entry name" value="FG-GAP_3"/>
    <property type="match status" value="1"/>
</dbReference>